<evidence type="ECO:0000313" key="8">
    <source>
        <dbReference type="EMBL" id="MPW24892.1"/>
    </source>
</evidence>
<feature type="domain" description="Response regulatory" evidence="6">
    <location>
        <begin position="4"/>
        <end position="117"/>
    </location>
</feature>
<dbReference type="InterPro" id="IPR005561">
    <property type="entry name" value="ANTAR"/>
</dbReference>
<evidence type="ECO:0000256" key="5">
    <source>
        <dbReference type="SAM" id="Coils"/>
    </source>
</evidence>
<evidence type="ECO:0000256" key="1">
    <source>
        <dbReference type="ARBA" id="ARBA00018672"/>
    </source>
</evidence>
<evidence type="ECO:0000256" key="3">
    <source>
        <dbReference type="ARBA" id="ARBA00024867"/>
    </source>
</evidence>
<feature type="coiled-coil region" evidence="5">
    <location>
        <begin position="116"/>
        <end position="143"/>
    </location>
</feature>
<dbReference type="SUPFAM" id="SSF52172">
    <property type="entry name" value="CheY-like"/>
    <property type="match status" value="1"/>
</dbReference>
<protein>
    <recommendedName>
        <fullName evidence="1">Stage 0 sporulation protein A homolog</fullName>
    </recommendedName>
</protein>
<name>A0A6A7K678_9FIRM</name>
<comment type="function">
    <text evidence="3">May play the central regulatory role in sporulation. It may be an element of the effector pathway responsible for the activation of sporulation genes in response to nutritional stress. Spo0A may act in concert with spo0H (a sigma factor) to control the expression of some genes that are critical to the sporulation process.</text>
</comment>
<reference evidence="8 9" key="1">
    <citation type="submission" date="2019-10" db="EMBL/GenBank/DDBJ databases">
        <title>Alkalibaculum tamaniensis sp.nov., a new alkaliphilic acetogen, isolated on methoxylated aromatics from a mud volcano.</title>
        <authorList>
            <person name="Khomyakova M.A."/>
            <person name="Merkel A.Y."/>
            <person name="Bonch-Osmolovskaya E.A."/>
            <person name="Slobodkin A.I."/>
        </authorList>
    </citation>
    <scope>NUCLEOTIDE SEQUENCE [LARGE SCALE GENOMIC DNA]</scope>
    <source>
        <strain evidence="8 9">M08DMB</strain>
    </source>
</reference>
<dbReference type="InterPro" id="IPR036388">
    <property type="entry name" value="WH-like_DNA-bd_sf"/>
</dbReference>
<dbReference type="PROSITE" id="PS50110">
    <property type="entry name" value="RESPONSE_REGULATORY"/>
    <property type="match status" value="1"/>
</dbReference>
<dbReference type="InterPro" id="IPR001789">
    <property type="entry name" value="Sig_transdc_resp-reg_receiver"/>
</dbReference>
<dbReference type="PIRSF" id="PIRSF036382">
    <property type="entry name" value="RR_antiterm"/>
    <property type="match status" value="1"/>
</dbReference>
<feature type="modified residue" description="4-aspartylphosphate" evidence="4">
    <location>
        <position position="53"/>
    </location>
</feature>
<dbReference type="PANTHER" id="PTHR44591">
    <property type="entry name" value="STRESS RESPONSE REGULATOR PROTEIN 1"/>
    <property type="match status" value="1"/>
</dbReference>
<sequence>MLQNIILCINNKTNENSITSNLKKIGYNVLICDDGNSLIRMARSRNIDLVLLDDEVKGIRAIDIVNIISSEKICPVVIMSNQYGTDYLNWIEKGWVYTYVNVPLERYELLKVVQGAIATGQRLLELEREIQKLRNEIAQRKTIEKAKGIVMEKRKCCEDDAYKYLRKTSMDKGISIENISLAIINKYCK</sequence>
<evidence type="ECO:0000313" key="9">
    <source>
        <dbReference type="Proteomes" id="UP000440004"/>
    </source>
</evidence>
<dbReference type="CDD" id="cd00156">
    <property type="entry name" value="REC"/>
    <property type="match status" value="1"/>
</dbReference>
<dbReference type="AlphaFoldDB" id="A0A6A7K678"/>
<dbReference type="EMBL" id="WHNX01000004">
    <property type="protein sequence ID" value="MPW24892.1"/>
    <property type="molecule type" value="Genomic_DNA"/>
</dbReference>
<dbReference type="Proteomes" id="UP000440004">
    <property type="component" value="Unassembled WGS sequence"/>
</dbReference>
<keyword evidence="5" id="KW-0175">Coiled coil</keyword>
<dbReference type="SMART" id="SM01012">
    <property type="entry name" value="ANTAR"/>
    <property type="match status" value="1"/>
</dbReference>
<gene>
    <name evidence="8" type="ORF">GC105_03690</name>
</gene>
<dbReference type="Pfam" id="PF03861">
    <property type="entry name" value="ANTAR"/>
    <property type="match status" value="1"/>
</dbReference>
<evidence type="ECO:0000256" key="4">
    <source>
        <dbReference type="PROSITE-ProRule" id="PRU00169"/>
    </source>
</evidence>
<dbReference type="PROSITE" id="PS50921">
    <property type="entry name" value="ANTAR"/>
    <property type="match status" value="1"/>
</dbReference>
<comment type="caution">
    <text evidence="8">The sequence shown here is derived from an EMBL/GenBank/DDBJ whole genome shotgun (WGS) entry which is preliminary data.</text>
</comment>
<dbReference type="Gene3D" id="1.10.10.10">
    <property type="entry name" value="Winged helix-like DNA-binding domain superfamily/Winged helix DNA-binding domain"/>
    <property type="match status" value="1"/>
</dbReference>
<dbReference type="InterPro" id="IPR008327">
    <property type="entry name" value="Sig_transdc_resp-reg_antiterm"/>
</dbReference>
<dbReference type="RefSeq" id="WP_152801828.1">
    <property type="nucleotide sequence ID" value="NZ_WHNX01000004.1"/>
</dbReference>
<dbReference type="GO" id="GO:0000160">
    <property type="term" value="P:phosphorelay signal transduction system"/>
    <property type="evidence" value="ECO:0007669"/>
    <property type="project" value="InterPro"/>
</dbReference>
<accession>A0A6A7K678</accession>
<dbReference type="InterPro" id="IPR011006">
    <property type="entry name" value="CheY-like_superfamily"/>
</dbReference>
<evidence type="ECO:0000259" key="6">
    <source>
        <dbReference type="PROSITE" id="PS50110"/>
    </source>
</evidence>
<proteinExistence type="predicted"/>
<dbReference type="GO" id="GO:0003723">
    <property type="term" value="F:RNA binding"/>
    <property type="evidence" value="ECO:0007669"/>
    <property type="project" value="InterPro"/>
</dbReference>
<keyword evidence="2 4" id="KW-0597">Phosphoprotein</keyword>
<dbReference type="InterPro" id="IPR050595">
    <property type="entry name" value="Bact_response_regulator"/>
</dbReference>
<keyword evidence="9" id="KW-1185">Reference proteome</keyword>
<organism evidence="8 9">
    <name type="scientific">Alkalibaculum sporogenes</name>
    <dbReference type="NCBI Taxonomy" id="2655001"/>
    <lineage>
        <taxon>Bacteria</taxon>
        <taxon>Bacillati</taxon>
        <taxon>Bacillota</taxon>
        <taxon>Clostridia</taxon>
        <taxon>Eubacteriales</taxon>
        <taxon>Eubacteriaceae</taxon>
        <taxon>Alkalibaculum</taxon>
    </lineage>
</organism>
<evidence type="ECO:0000259" key="7">
    <source>
        <dbReference type="PROSITE" id="PS50921"/>
    </source>
</evidence>
<evidence type="ECO:0000256" key="2">
    <source>
        <dbReference type="ARBA" id="ARBA00022553"/>
    </source>
</evidence>
<dbReference type="PANTHER" id="PTHR44591:SF3">
    <property type="entry name" value="RESPONSE REGULATORY DOMAIN-CONTAINING PROTEIN"/>
    <property type="match status" value="1"/>
</dbReference>
<feature type="domain" description="ANTAR" evidence="7">
    <location>
        <begin position="123"/>
        <end position="184"/>
    </location>
</feature>
<dbReference type="Gene3D" id="3.40.50.2300">
    <property type="match status" value="1"/>
</dbReference>